<sequence length="31" mass="3775">MQEELKSQEEIHLKLLTMPVFCLQSWKRSKN</sequence>
<reference evidence="1" key="1">
    <citation type="journal article" date="2014" name="Front. Microbiol.">
        <title>High frequency of phylogenetically diverse reductive dehalogenase-homologous genes in deep subseafloor sedimentary metagenomes.</title>
        <authorList>
            <person name="Kawai M."/>
            <person name="Futagami T."/>
            <person name="Toyoda A."/>
            <person name="Takaki Y."/>
            <person name="Nishi S."/>
            <person name="Hori S."/>
            <person name="Arai W."/>
            <person name="Tsubouchi T."/>
            <person name="Morono Y."/>
            <person name="Uchiyama I."/>
            <person name="Ito T."/>
            <person name="Fujiyama A."/>
            <person name="Inagaki F."/>
            <person name="Takami H."/>
        </authorList>
    </citation>
    <scope>NUCLEOTIDE SEQUENCE</scope>
    <source>
        <strain evidence="1">Expedition CK06-06</strain>
    </source>
</reference>
<protein>
    <submittedName>
        <fullName evidence="1">Uncharacterized protein</fullName>
    </submittedName>
</protein>
<accession>X1C0R2</accession>
<gene>
    <name evidence="1" type="ORF">S01H4_43686</name>
</gene>
<organism evidence="1">
    <name type="scientific">marine sediment metagenome</name>
    <dbReference type="NCBI Taxonomy" id="412755"/>
    <lineage>
        <taxon>unclassified sequences</taxon>
        <taxon>metagenomes</taxon>
        <taxon>ecological metagenomes</taxon>
    </lineage>
</organism>
<proteinExistence type="predicted"/>
<name>X1C0R2_9ZZZZ</name>
<dbReference type="AlphaFoldDB" id="X1C0R2"/>
<feature type="non-terminal residue" evidence="1">
    <location>
        <position position="31"/>
    </location>
</feature>
<comment type="caution">
    <text evidence="1">The sequence shown here is derived from an EMBL/GenBank/DDBJ whole genome shotgun (WGS) entry which is preliminary data.</text>
</comment>
<dbReference type="EMBL" id="BART01024122">
    <property type="protein sequence ID" value="GAH00862.1"/>
    <property type="molecule type" value="Genomic_DNA"/>
</dbReference>
<evidence type="ECO:0000313" key="1">
    <source>
        <dbReference type="EMBL" id="GAH00862.1"/>
    </source>
</evidence>